<feature type="chain" id="PRO_5046005650" evidence="4">
    <location>
        <begin position="21"/>
        <end position="267"/>
    </location>
</feature>
<gene>
    <name evidence="5" type="primary">modA</name>
    <name evidence="5" type="ORF">ACFOPH_02730</name>
</gene>
<dbReference type="SUPFAM" id="SSF53850">
    <property type="entry name" value="Periplasmic binding protein-like II"/>
    <property type="match status" value="1"/>
</dbReference>
<dbReference type="Pfam" id="PF13531">
    <property type="entry name" value="SBP_bac_11"/>
    <property type="match status" value="1"/>
</dbReference>
<dbReference type="PANTHER" id="PTHR30632">
    <property type="entry name" value="MOLYBDATE-BINDING PERIPLASMIC PROTEIN"/>
    <property type="match status" value="1"/>
</dbReference>
<dbReference type="Gene3D" id="3.40.190.10">
    <property type="entry name" value="Periplasmic binding protein-like II"/>
    <property type="match status" value="2"/>
</dbReference>
<comment type="similarity">
    <text evidence="1">Belongs to the bacterial solute-binding protein ModA family.</text>
</comment>
<evidence type="ECO:0000256" key="1">
    <source>
        <dbReference type="ARBA" id="ARBA00009175"/>
    </source>
</evidence>
<dbReference type="PANTHER" id="PTHR30632:SF0">
    <property type="entry name" value="SULFATE-BINDING PROTEIN"/>
    <property type="match status" value="1"/>
</dbReference>
<evidence type="ECO:0000313" key="6">
    <source>
        <dbReference type="Proteomes" id="UP001595665"/>
    </source>
</evidence>
<dbReference type="RefSeq" id="WP_379733322.1">
    <property type="nucleotide sequence ID" value="NZ_JBHRVV010000001.1"/>
</dbReference>
<keyword evidence="3 4" id="KW-0732">Signal</keyword>
<dbReference type="InterPro" id="IPR005950">
    <property type="entry name" value="ModA"/>
</dbReference>
<accession>A0ABV7PF89</accession>
<dbReference type="EMBL" id="JBHRVV010000001">
    <property type="protein sequence ID" value="MFC3457167.1"/>
    <property type="molecule type" value="Genomic_DNA"/>
</dbReference>
<dbReference type="Proteomes" id="UP001595665">
    <property type="component" value="Unassembled WGS sequence"/>
</dbReference>
<dbReference type="NCBIfam" id="TIGR01256">
    <property type="entry name" value="modA"/>
    <property type="match status" value="1"/>
</dbReference>
<dbReference type="InterPro" id="IPR050682">
    <property type="entry name" value="ModA/WtpA"/>
</dbReference>
<keyword evidence="2" id="KW-0479">Metal-binding</keyword>
<evidence type="ECO:0000256" key="2">
    <source>
        <dbReference type="ARBA" id="ARBA00022723"/>
    </source>
</evidence>
<protein>
    <submittedName>
        <fullName evidence="5">Molybdate ABC transporter substrate-binding protein</fullName>
    </submittedName>
</protein>
<organism evidence="5 6">
    <name type="scientific">Massilia haematophila</name>
    <dbReference type="NCBI Taxonomy" id="457923"/>
    <lineage>
        <taxon>Bacteria</taxon>
        <taxon>Pseudomonadati</taxon>
        <taxon>Pseudomonadota</taxon>
        <taxon>Betaproteobacteria</taxon>
        <taxon>Burkholderiales</taxon>
        <taxon>Oxalobacteraceae</taxon>
        <taxon>Telluria group</taxon>
        <taxon>Massilia</taxon>
    </lineage>
</organism>
<keyword evidence="6" id="KW-1185">Reference proteome</keyword>
<sequence>MAANCFATLLAACVPGAACAQDAAQAAQVTVAPVLLAAGSLRPAFGEILAAWRAAGGKEFAAQYGPSGKLRKEIEGGRAVDLFASASPEHTEALARQGLLGESRIFARNALCVVSTPEVGLRADRLLDTLARPSLRLATSTPGSDPMGDYTWQFFRKADAHKPGLYAVFDAKALKLSGAANLDPNSTLPYIAAFADDKADAYIMYCTNAVIVREALPRLDMLRIPDSLNVPSSYGIAARKGSAEGESLLRFVLSPPAQDILRKYGFQ</sequence>
<proteinExistence type="inferred from homology"/>
<evidence type="ECO:0000256" key="3">
    <source>
        <dbReference type="ARBA" id="ARBA00022729"/>
    </source>
</evidence>
<comment type="caution">
    <text evidence="5">The sequence shown here is derived from an EMBL/GenBank/DDBJ whole genome shotgun (WGS) entry which is preliminary data.</text>
</comment>
<evidence type="ECO:0000256" key="4">
    <source>
        <dbReference type="SAM" id="SignalP"/>
    </source>
</evidence>
<name>A0ABV7PF89_9BURK</name>
<reference evidence="6" key="1">
    <citation type="journal article" date="2019" name="Int. J. Syst. Evol. Microbiol.">
        <title>The Global Catalogue of Microorganisms (GCM) 10K type strain sequencing project: providing services to taxonomists for standard genome sequencing and annotation.</title>
        <authorList>
            <consortium name="The Broad Institute Genomics Platform"/>
            <consortium name="The Broad Institute Genome Sequencing Center for Infectious Disease"/>
            <person name="Wu L."/>
            <person name="Ma J."/>
        </authorList>
    </citation>
    <scope>NUCLEOTIDE SEQUENCE [LARGE SCALE GENOMIC DNA]</scope>
    <source>
        <strain evidence="6">CCM 7480</strain>
    </source>
</reference>
<feature type="signal peptide" evidence="4">
    <location>
        <begin position="1"/>
        <end position="20"/>
    </location>
</feature>
<evidence type="ECO:0000313" key="5">
    <source>
        <dbReference type="EMBL" id="MFC3457167.1"/>
    </source>
</evidence>